<organism evidence="1 2">
    <name type="scientific">Maritimibacter alkaliphilus HTCC2654</name>
    <dbReference type="NCBI Taxonomy" id="314271"/>
    <lineage>
        <taxon>Bacteria</taxon>
        <taxon>Pseudomonadati</taxon>
        <taxon>Pseudomonadota</taxon>
        <taxon>Alphaproteobacteria</taxon>
        <taxon>Rhodobacterales</taxon>
        <taxon>Roseobacteraceae</taxon>
        <taxon>Maritimibacter</taxon>
    </lineage>
</organism>
<dbReference type="Proteomes" id="UP000002931">
    <property type="component" value="Unassembled WGS sequence"/>
</dbReference>
<sequence>MSVAPVRKSALIVPQRVTGSSG</sequence>
<protein>
    <submittedName>
        <fullName evidence="1">Uncharacterized protein</fullName>
    </submittedName>
</protein>
<evidence type="ECO:0000313" key="1">
    <source>
        <dbReference type="EMBL" id="EAQ12667.1"/>
    </source>
</evidence>
<evidence type="ECO:0000313" key="2">
    <source>
        <dbReference type="Proteomes" id="UP000002931"/>
    </source>
</evidence>
<reference evidence="1 2" key="1">
    <citation type="journal article" date="2010" name="J. Bacteriol.">
        <title>Genome sequences of Pelagibaca bermudensis HTCC2601T and Maritimibacter alkaliphilus HTCC2654T, the type strains of two marine Roseobacter genera.</title>
        <authorList>
            <person name="Thrash J.C."/>
            <person name="Cho J.C."/>
            <person name="Ferriera S."/>
            <person name="Johnson J."/>
            <person name="Vergin K.L."/>
            <person name="Giovannoni S.J."/>
        </authorList>
    </citation>
    <scope>NUCLEOTIDE SEQUENCE [LARGE SCALE GENOMIC DNA]</scope>
    <source>
        <strain evidence="1 2">HTCC2654</strain>
    </source>
</reference>
<accession>A3VHB2</accession>
<gene>
    <name evidence="1" type="ORF">RB2654_15315</name>
</gene>
<keyword evidence="2" id="KW-1185">Reference proteome</keyword>
<comment type="caution">
    <text evidence="1">The sequence shown here is derived from an EMBL/GenBank/DDBJ whole genome shotgun (WGS) entry which is preliminary data.</text>
</comment>
<name>A3VHB2_9RHOB</name>
<dbReference type="AlphaFoldDB" id="A3VHB2"/>
<dbReference type="HOGENOM" id="CLU_3424807_0_0_5"/>
<dbReference type="EMBL" id="AAMT01000008">
    <property type="protein sequence ID" value="EAQ12667.1"/>
    <property type="molecule type" value="Genomic_DNA"/>
</dbReference>
<proteinExistence type="predicted"/>